<dbReference type="InterPro" id="IPR011620">
    <property type="entry name" value="Sig_transdc_His_kinase_LytS_TM"/>
</dbReference>
<dbReference type="SMART" id="SM00267">
    <property type="entry name" value="GGDEF"/>
    <property type="match status" value="1"/>
</dbReference>
<dbReference type="Pfam" id="PF07694">
    <property type="entry name" value="5TM-5TMR_LYT"/>
    <property type="match status" value="1"/>
</dbReference>
<evidence type="ECO:0000256" key="4">
    <source>
        <dbReference type="ARBA" id="ARBA00022989"/>
    </source>
</evidence>
<accession>A0ABQ2D0Q0</accession>
<keyword evidence="5 6" id="KW-0472">Membrane</keyword>
<dbReference type="Pfam" id="PF00990">
    <property type="entry name" value="GGDEF"/>
    <property type="match status" value="1"/>
</dbReference>
<evidence type="ECO:0000256" key="6">
    <source>
        <dbReference type="SAM" id="Phobius"/>
    </source>
</evidence>
<evidence type="ECO:0000313" key="9">
    <source>
        <dbReference type="Proteomes" id="UP000632222"/>
    </source>
</evidence>
<evidence type="ECO:0000256" key="3">
    <source>
        <dbReference type="ARBA" id="ARBA00022692"/>
    </source>
</evidence>
<sequence>MLSVLDSLFINICMVIALGYLLSLTYTDWRPEKRVSVLLFRTAFASTGSILLMYHGIDTQHSLIDLRLVPLLLVTLRYGLSYGLLATFPLLMVRAVFFADQPILPVMTSIGLSLMTVALIRLSFKTDVVPARAYRQAPLLAFLVSGLGVAGATPAEQNLFLWAFPWYYVANVLGFWGAARIVRSRMKYLQATEHLQKESLMDPLTGLLNRRQFELDRPLFEAGDAFLVLDLDHFKKVNDTYGHSMGDEVLKQSAALLKSATRAYDRIYRMGGEEFLVVLRNTMGNQAESIAERIRLTIESHLYPVPRQVTVSGGLVVLHPLTTLQAVMELADELLYHAKAQGRNQIQSEGVCHKGQVPKVEVLVREGGDSEGREPRAEGRGQV</sequence>
<dbReference type="InterPro" id="IPR043128">
    <property type="entry name" value="Rev_trsase/Diguanyl_cyclase"/>
</dbReference>
<feature type="transmembrane region" description="Helical" evidence="6">
    <location>
        <begin position="103"/>
        <end position="124"/>
    </location>
</feature>
<dbReference type="InterPro" id="IPR050469">
    <property type="entry name" value="Diguanylate_Cyclase"/>
</dbReference>
<keyword evidence="3 6" id="KW-0812">Transmembrane</keyword>
<feature type="domain" description="GGDEF" evidence="7">
    <location>
        <begin position="222"/>
        <end position="351"/>
    </location>
</feature>
<name>A0ABQ2D0Q0_9DEIO</name>
<reference evidence="9" key="1">
    <citation type="journal article" date="2019" name="Int. J. Syst. Evol. Microbiol.">
        <title>The Global Catalogue of Microorganisms (GCM) 10K type strain sequencing project: providing services to taxonomists for standard genome sequencing and annotation.</title>
        <authorList>
            <consortium name="The Broad Institute Genomics Platform"/>
            <consortium name="The Broad Institute Genome Sequencing Center for Infectious Disease"/>
            <person name="Wu L."/>
            <person name="Ma J."/>
        </authorList>
    </citation>
    <scope>NUCLEOTIDE SEQUENCE [LARGE SCALE GENOMIC DNA]</scope>
    <source>
        <strain evidence="9">JCM 14370</strain>
    </source>
</reference>
<dbReference type="PROSITE" id="PS50887">
    <property type="entry name" value="GGDEF"/>
    <property type="match status" value="1"/>
</dbReference>
<dbReference type="CDD" id="cd01949">
    <property type="entry name" value="GGDEF"/>
    <property type="match status" value="1"/>
</dbReference>
<keyword evidence="9" id="KW-1185">Reference proteome</keyword>
<evidence type="ECO:0000259" key="7">
    <source>
        <dbReference type="PROSITE" id="PS50887"/>
    </source>
</evidence>
<dbReference type="SUPFAM" id="SSF55073">
    <property type="entry name" value="Nucleotide cyclase"/>
    <property type="match status" value="1"/>
</dbReference>
<comment type="subcellular location">
    <subcellularLocation>
        <location evidence="1">Cell membrane</location>
        <topology evidence="1">Multi-pass membrane protein</topology>
    </subcellularLocation>
</comment>
<proteinExistence type="predicted"/>
<dbReference type="PANTHER" id="PTHR45138">
    <property type="entry name" value="REGULATORY COMPONENTS OF SENSORY TRANSDUCTION SYSTEM"/>
    <property type="match status" value="1"/>
</dbReference>
<feature type="transmembrane region" description="Helical" evidence="6">
    <location>
        <begin position="159"/>
        <end position="179"/>
    </location>
</feature>
<dbReference type="PANTHER" id="PTHR45138:SF9">
    <property type="entry name" value="DIGUANYLATE CYCLASE DGCM-RELATED"/>
    <property type="match status" value="1"/>
</dbReference>
<dbReference type="InterPro" id="IPR029787">
    <property type="entry name" value="Nucleotide_cyclase"/>
</dbReference>
<comment type="caution">
    <text evidence="8">The sequence shown here is derived from an EMBL/GenBank/DDBJ whole genome shotgun (WGS) entry which is preliminary data.</text>
</comment>
<feature type="transmembrane region" description="Helical" evidence="6">
    <location>
        <begin position="7"/>
        <end position="26"/>
    </location>
</feature>
<gene>
    <name evidence="8" type="ORF">GCM10008938_26990</name>
</gene>
<organism evidence="8 9">
    <name type="scientific">Deinococcus roseus</name>
    <dbReference type="NCBI Taxonomy" id="392414"/>
    <lineage>
        <taxon>Bacteria</taxon>
        <taxon>Thermotogati</taxon>
        <taxon>Deinococcota</taxon>
        <taxon>Deinococci</taxon>
        <taxon>Deinococcales</taxon>
        <taxon>Deinococcaceae</taxon>
        <taxon>Deinococcus</taxon>
    </lineage>
</organism>
<dbReference type="InterPro" id="IPR000160">
    <property type="entry name" value="GGDEF_dom"/>
</dbReference>
<protein>
    <submittedName>
        <fullName evidence="8">GGDEF domain-containing protein</fullName>
    </submittedName>
</protein>
<dbReference type="Gene3D" id="3.30.70.270">
    <property type="match status" value="1"/>
</dbReference>
<dbReference type="NCBIfam" id="TIGR00254">
    <property type="entry name" value="GGDEF"/>
    <property type="match status" value="1"/>
</dbReference>
<feature type="transmembrane region" description="Helical" evidence="6">
    <location>
        <begin position="38"/>
        <end position="57"/>
    </location>
</feature>
<feature type="transmembrane region" description="Helical" evidence="6">
    <location>
        <begin position="69"/>
        <end position="91"/>
    </location>
</feature>
<evidence type="ECO:0000313" key="8">
    <source>
        <dbReference type="EMBL" id="GGJ39525.1"/>
    </source>
</evidence>
<evidence type="ECO:0000256" key="1">
    <source>
        <dbReference type="ARBA" id="ARBA00004651"/>
    </source>
</evidence>
<feature type="transmembrane region" description="Helical" evidence="6">
    <location>
        <begin position="136"/>
        <end position="153"/>
    </location>
</feature>
<keyword evidence="2" id="KW-1003">Cell membrane</keyword>
<dbReference type="RefSeq" id="WP_189003218.1">
    <property type="nucleotide sequence ID" value="NZ_BMOD01000009.1"/>
</dbReference>
<evidence type="ECO:0000256" key="2">
    <source>
        <dbReference type="ARBA" id="ARBA00022475"/>
    </source>
</evidence>
<dbReference type="EMBL" id="BMOD01000009">
    <property type="protein sequence ID" value="GGJ39525.1"/>
    <property type="molecule type" value="Genomic_DNA"/>
</dbReference>
<dbReference type="Proteomes" id="UP000632222">
    <property type="component" value="Unassembled WGS sequence"/>
</dbReference>
<keyword evidence="4 6" id="KW-1133">Transmembrane helix</keyword>
<evidence type="ECO:0000256" key="5">
    <source>
        <dbReference type="ARBA" id="ARBA00023136"/>
    </source>
</evidence>